<dbReference type="Pfam" id="PF02515">
    <property type="entry name" value="CoA_transf_3"/>
    <property type="match status" value="1"/>
</dbReference>
<name>A0A520MD73_9GAMM</name>
<keyword evidence="1 2" id="KW-0808">Transferase</keyword>
<dbReference type="EMBL" id="SHBP01000018">
    <property type="protein sequence ID" value="RZO19141.1"/>
    <property type="molecule type" value="Genomic_DNA"/>
</dbReference>
<dbReference type="Gene3D" id="3.30.1540.10">
    <property type="entry name" value="formyl-coa transferase, domain 3"/>
    <property type="match status" value="1"/>
</dbReference>
<evidence type="ECO:0000313" key="3">
    <source>
        <dbReference type="Proteomes" id="UP000315889"/>
    </source>
</evidence>
<dbReference type="AlphaFoldDB" id="A0A520MD73"/>
<dbReference type="PANTHER" id="PTHR48207">
    <property type="entry name" value="SUCCINATE--HYDROXYMETHYLGLUTARATE COA-TRANSFERASE"/>
    <property type="match status" value="1"/>
</dbReference>
<evidence type="ECO:0000313" key="2">
    <source>
        <dbReference type="EMBL" id="RZO19141.1"/>
    </source>
</evidence>
<gene>
    <name evidence="2" type="ORF">EVB03_08880</name>
</gene>
<dbReference type="Gene3D" id="3.40.50.10540">
    <property type="entry name" value="Crotonobetainyl-coa:carnitine coa-transferase, domain 1"/>
    <property type="match status" value="1"/>
</dbReference>
<evidence type="ECO:0000256" key="1">
    <source>
        <dbReference type="ARBA" id="ARBA00022679"/>
    </source>
</evidence>
<sequence length="409" mass="44880">MAGPLKGYRVLDMSRVLAGPWAGQLLADLGAEVLKIERPEVGDDTRHWGPPYRKDKQGKDTEDAAYFFCANRGKKSVTVDITQPDGQEIIRQLVLQTDVLIENYKVGGLAKYGLDFDSLTAINPKLVYCSITGFGQTGPYANRPGYDFLIQGLGGLMSITGEPDNPDTKTGGPVKVGVAVTDLFTGLYAANAIQGALLERHQSGLGQHIDLALLDVQAAVLANQASNYLIGGTVPGRLGNAHPNIVPYQAFATADSFIIITVGNDQQFARFCKVINSASLAKDDRYKTNANRVNNRQSLCEKIQTQLKLHDSQHWLEAFEENNVPCGPINAIDQVFEDPQIISRHMLVNIPDSRSGTLNFVGNPIKYSRSDIEYNLSPQELGKQTDSVLTDYLEYTELEIHSLKQNKIV</sequence>
<protein>
    <submittedName>
        <fullName evidence="2">CoA transferase</fullName>
    </submittedName>
</protein>
<dbReference type="InterPro" id="IPR050483">
    <property type="entry name" value="CoA-transferase_III_domain"/>
</dbReference>
<dbReference type="Proteomes" id="UP000315889">
    <property type="component" value="Unassembled WGS sequence"/>
</dbReference>
<dbReference type="InterPro" id="IPR003673">
    <property type="entry name" value="CoA-Trfase_fam_III"/>
</dbReference>
<dbReference type="InterPro" id="IPR023606">
    <property type="entry name" value="CoA-Trfase_III_dom_1_sf"/>
</dbReference>
<dbReference type="GO" id="GO:0008410">
    <property type="term" value="F:CoA-transferase activity"/>
    <property type="evidence" value="ECO:0007669"/>
    <property type="project" value="TreeGrafter"/>
</dbReference>
<accession>A0A520MD73</accession>
<proteinExistence type="predicted"/>
<dbReference type="InterPro" id="IPR044855">
    <property type="entry name" value="CoA-Trfase_III_dom3_sf"/>
</dbReference>
<reference evidence="2 3" key="1">
    <citation type="submission" date="2019-02" db="EMBL/GenBank/DDBJ databases">
        <title>Prokaryotic population dynamics and viral predation in marine succession experiment using metagenomics: the confinement effect.</title>
        <authorList>
            <person name="Haro-Moreno J.M."/>
            <person name="Rodriguez-Valera F."/>
            <person name="Lopez-Perez M."/>
        </authorList>
    </citation>
    <scope>NUCLEOTIDE SEQUENCE [LARGE SCALE GENOMIC DNA]</scope>
    <source>
        <strain evidence="2">MED-G170</strain>
    </source>
</reference>
<organism evidence="2 3">
    <name type="scientific">SAR92 clade bacterium</name>
    <dbReference type="NCBI Taxonomy" id="2315479"/>
    <lineage>
        <taxon>Bacteria</taxon>
        <taxon>Pseudomonadati</taxon>
        <taxon>Pseudomonadota</taxon>
        <taxon>Gammaproteobacteria</taxon>
        <taxon>Cellvibrionales</taxon>
        <taxon>Porticoccaceae</taxon>
        <taxon>SAR92 clade</taxon>
    </lineage>
</organism>
<dbReference type="PANTHER" id="PTHR48207:SF3">
    <property type="entry name" value="SUCCINATE--HYDROXYMETHYLGLUTARATE COA-TRANSFERASE"/>
    <property type="match status" value="1"/>
</dbReference>
<dbReference type="SUPFAM" id="SSF89796">
    <property type="entry name" value="CoA-transferase family III (CaiB/BaiF)"/>
    <property type="match status" value="1"/>
</dbReference>
<comment type="caution">
    <text evidence="2">The sequence shown here is derived from an EMBL/GenBank/DDBJ whole genome shotgun (WGS) entry which is preliminary data.</text>
</comment>